<feature type="compositionally biased region" description="Basic and acidic residues" evidence="3">
    <location>
        <begin position="1030"/>
        <end position="1040"/>
    </location>
</feature>
<dbReference type="Proteomes" id="UP001227543">
    <property type="component" value="Unassembled WGS sequence"/>
</dbReference>
<dbReference type="EMBL" id="MLFU01000016">
    <property type="protein sequence ID" value="KAK1501439.1"/>
    <property type="molecule type" value="Genomic_DNA"/>
</dbReference>
<feature type="compositionally biased region" description="Basic and acidic residues" evidence="3">
    <location>
        <begin position="1091"/>
        <end position="1107"/>
    </location>
</feature>
<keyword evidence="7" id="KW-1185">Reference proteome</keyword>
<evidence type="ECO:0000256" key="2">
    <source>
        <dbReference type="ARBA" id="ARBA00022801"/>
    </source>
</evidence>
<evidence type="ECO:0000313" key="6">
    <source>
        <dbReference type="EMBL" id="KAK1501439.1"/>
    </source>
</evidence>
<feature type="compositionally biased region" description="Basic residues" evidence="3">
    <location>
        <begin position="1069"/>
        <end position="1090"/>
    </location>
</feature>
<feature type="domain" description="Amidase" evidence="4">
    <location>
        <begin position="553"/>
        <end position="999"/>
    </location>
</feature>
<feature type="region of interest" description="Disordered" evidence="3">
    <location>
        <begin position="1218"/>
        <end position="1244"/>
    </location>
</feature>
<feature type="compositionally biased region" description="Low complexity" evidence="3">
    <location>
        <begin position="1048"/>
        <end position="1060"/>
    </location>
</feature>
<comment type="similarity">
    <text evidence="1">Belongs to the amidase family.</text>
</comment>
<reference evidence="6 7" key="1">
    <citation type="submission" date="2016-10" db="EMBL/GenBank/DDBJ databases">
        <title>The genome sequence of Colletotrichum fioriniae PJ7.</title>
        <authorList>
            <person name="Baroncelli R."/>
        </authorList>
    </citation>
    <scope>NUCLEOTIDE SEQUENCE [LARGE SCALE GENOMIC DNA]</scope>
    <source>
        <strain evidence="6 7">Tom-12</strain>
    </source>
</reference>
<keyword evidence="2" id="KW-0378">Hydrolase</keyword>
<dbReference type="InterPro" id="IPR022137">
    <property type="entry name" value="Znf_prot_DUF3669"/>
</dbReference>
<feature type="domain" description="DUF3669" evidence="5">
    <location>
        <begin position="326"/>
        <end position="390"/>
    </location>
</feature>
<name>A0ABQ9RD70_9PEZI</name>
<proteinExistence type="inferred from homology"/>
<dbReference type="SUPFAM" id="SSF75304">
    <property type="entry name" value="Amidase signature (AS) enzymes"/>
    <property type="match status" value="1"/>
</dbReference>
<dbReference type="Gene3D" id="3.90.1300.10">
    <property type="entry name" value="Amidase signature (AS) domain"/>
    <property type="match status" value="1"/>
</dbReference>
<evidence type="ECO:0000256" key="3">
    <source>
        <dbReference type="SAM" id="MobiDB-lite"/>
    </source>
</evidence>
<dbReference type="Pfam" id="PF12417">
    <property type="entry name" value="DUF3669"/>
    <property type="match status" value="1"/>
</dbReference>
<evidence type="ECO:0000313" key="7">
    <source>
        <dbReference type="Proteomes" id="UP001227543"/>
    </source>
</evidence>
<comment type="caution">
    <text evidence="6">The sequence shown here is derived from an EMBL/GenBank/DDBJ whole genome shotgun (WGS) entry which is preliminary data.</text>
</comment>
<sequence>MSDPRKRREGNKTDESGYSISPSLVENLTIATKYVQQGDAIEIDQHDESCTTTLQRFLSVNAVLSTASSFAIRQQQAAEQDLPLQVIGEGFCGAIYDFPSRGLIIKAGRSNKKQEMWADHVAHVKMWEASKTTKSYAMPRPAYIVQVEDLQAWKIAHRKEIKSHSGFFFDPSAIMVSERILPLPRSIREALVSVFCPSDMKAAASNNPANKHCLIRIYLGRRRMNQRVENKFSLRNFELTLDKMEILGVDPQQYVQPMAEALAVMHWAAQIDGADVEFVLGSSPERRISAQTLDSIDLEGDIITTWNMDESKSSGINFLRRSVSIFLLDFNQCRRMPPTPKGIDDAVKAFWENDPYYPRPGYKKGSQEWMLWEQFKGHYLVKSYKILDDSATMPAEFLRRVEEHGNSAARQLFMGGPPPNSATASSSPTPGPSSSMQASQSPIPGSSSSIADTKKGNNNKKQRYEVTLKMGDNQDQPFTSESEVRAAQKRAEQYAKIPVEWRIDQTVPPPKDMDTILRSSGVLSAEELACTEVEDIQVLLEQIATRKLSAVQVLKAFAKRAAIAQQLVKCCTELIFEQALKRAKALDFHLEWTGSVVGPLHGLPVSLKNIFDVKGFDSTIGKPLIAGWVNPIGKPAKENSVLSDVLIAQGAVLFVKTNVAQALVLSDSYNHVFKQSLNSLNRELISGGRSGGEAALVGCHGSLFGIGTDPGGSIRIPAALQGLNGLKPTVGRLPFEESSKWEFIAPPVAGPLAFSLSTIETFMDGILSCEPWRSDPTLLPIPWGKELAAKPDKPLKIGYYINDNVVRIQPPIERAVRAVVDSLTAAGHTLIEWDPTLHAEAYKDWTTATFADGGESHRMLSEASGEPLVKGLLVGTEEDKLSVAKSRHLAAKKLKYEQEYLKRWSEAGVDALITPVAPWVGMRPRVWARSKPHVGYTSHWNWLDYAALTIPVMRAESDGAPSQQWTDHVPWNNSDEINYQLYDFEQIRGMPVGVQIIGGNRCVLAKEITMTSSPASPRRRHILSSVNPGDSHENTPEPTKRKSPPAPTDAGAEAQAQAEPGDGENLRPRSSRFRLKSKHSKSSRSHRHRDRERGHDPDAADNDESRSEHRHSRRRHHHHSSSRRHRRRSRSPTPPNPYEPQALDPDAAFRESLFDAMADDEGAAYWQGVYGQPIHVYSNERPGPEGELERMTDEEYSQHVRQKMWEKTHQGLLEERARREEARKRKKEEEKVNRKLQEDMERSLRRGEERRKKRAWVQLWEEYTRGWTEWANNVDKIPWPVESGRRRDINEKEVRRFIVNGLGLEDIGEKEFAAKLREERVRWHPDKMQQKLGGQVDDEVMKDITAIFQIIDKLWADTRSKA</sequence>
<dbReference type="Pfam" id="PF01425">
    <property type="entry name" value="Amidase"/>
    <property type="match status" value="1"/>
</dbReference>
<evidence type="ECO:0000259" key="4">
    <source>
        <dbReference type="Pfam" id="PF01425"/>
    </source>
</evidence>
<protein>
    <submittedName>
        <fullName evidence="6">Acetamidase</fullName>
    </submittedName>
</protein>
<dbReference type="PANTHER" id="PTHR46072:SF1">
    <property type="entry name" value="AMIDASE"/>
    <property type="match status" value="1"/>
</dbReference>
<gene>
    <name evidence="6" type="ORF">CTAM01_06164</name>
</gene>
<feature type="region of interest" description="Disordered" evidence="3">
    <location>
        <begin position="410"/>
        <end position="458"/>
    </location>
</feature>
<evidence type="ECO:0000259" key="5">
    <source>
        <dbReference type="Pfam" id="PF12417"/>
    </source>
</evidence>
<dbReference type="InterPro" id="IPR036928">
    <property type="entry name" value="AS_sf"/>
</dbReference>
<dbReference type="RefSeq" id="XP_060383383.1">
    <property type="nucleotide sequence ID" value="XM_060522193.1"/>
</dbReference>
<organism evidence="6 7">
    <name type="scientific">Colletotrichum tamarilloi</name>
    <dbReference type="NCBI Taxonomy" id="1209934"/>
    <lineage>
        <taxon>Eukaryota</taxon>
        <taxon>Fungi</taxon>
        <taxon>Dikarya</taxon>
        <taxon>Ascomycota</taxon>
        <taxon>Pezizomycotina</taxon>
        <taxon>Sordariomycetes</taxon>
        <taxon>Hypocreomycetidae</taxon>
        <taxon>Glomerellales</taxon>
        <taxon>Glomerellaceae</taxon>
        <taxon>Colletotrichum</taxon>
        <taxon>Colletotrichum acutatum species complex</taxon>
    </lineage>
</organism>
<evidence type="ECO:0000256" key="1">
    <source>
        <dbReference type="ARBA" id="ARBA00009199"/>
    </source>
</evidence>
<feature type="compositionally biased region" description="Low complexity" evidence="3">
    <location>
        <begin position="421"/>
        <end position="451"/>
    </location>
</feature>
<accession>A0ABQ9RD70</accession>
<feature type="compositionally biased region" description="Basic residues" evidence="3">
    <location>
        <begin position="1108"/>
        <end position="1130"/>
    </location>
</feature>
<dbReference type="InterPro" id="IPR023631">
    <property type="entry name" value="Amidase_dom"/>
</dbReference>
<dbReference type="PANTHER" id="PTHR46072">
    <property type="entry name" value="AMIDASE-RELATED-RELATED"/>
    <property type="match status" value="1"/>
</dbReference>
<dbReference type="GeneID" id="85406431"/>
<feature type="region of interest" description="Disordered" evidence="3">
    <location>
        <begin position="1011"/>
        <end position="1152"/>
    </location>
</feature>